<evidence type="ECO:0000256" key="1">
    <source>
        <dbReference type="SAM" id="MobiDB-lite"/>
    </source>
</evidence>
<dbReference type="EMBL" id="JAJKFW010000024">
    <property type="protein sequence ID" value="MCC9643306.1"/>
    <property type="molecule type" value="Genomic_DNA"/>
</dbReference>
<dbReference type="SMART" id="SM00564">
    <property type="entry name" value="PQQ"/>
    <property type="match status" value="6"/>
</dbReference>
<feature type="compositionally biased region" description="Basic and acidic residues" evidence="1">
    <location>
        <begin position="101"/>
        <end position="110"/>
    </location>
</feature>
<proteinExistence type="predicted"/>
<organism evidence="4 5">
    <name type="scientific">Rhodopirellula halodulae</name>
    <dbReference type="NCBI Taxonomy" id="2894198"/>
    <lineage>
        <taxon>Bacteria</taxon>
        <taxon>Pseudomonadati</taxon>
        <taxon>Planctomycetota</taxon>
        <taxon>Planctomycetia</taxon>
        <taxon>Pirellulales</taxon>
        <taxon>Pirellulaceae</taxon>
        <taxon>Rhodopirellula</taxon>
    </lineage>
</organism>
<comment type="caution">
    <text evidence="4">The sequence shown here is derived from an EMBL/GenBank/DDBJ whole genome shotgun (WGS) entry which is preliminary data.</text>
</comment>
<dbReference type="Gene3D" id="2.130.10.10">
    <property type="entry name" value="YVTN repeat-like/Quinoprotein amine dehydrogenase"/>
    <property type="match status" value="2"/>
</dbReference>
<feature type="domain" description="Pyrrolo-quinoline quinone repeat" evidence="3">
    <location>
        <begin position="119"/>
        <end position="235"/>
    </location>
</feature>
<dbReference type="InterPro" id="IPR002372">
    <property type="entry name" value="PQQ_rpt_dom"/>
</dbReference>
<dbReference type="SUPFAM" id="SSF50998">
    <property type="entry name" value="Quinoprotein alcohol dehydrogenase-like"/>
    <property type="match status" value="1"/>
</dbReference>
<dbReference type="PANTHER" id="PTHR34512">
    <property type="entry name" value="CELL SURFACE PROTEIN"/>
    <property type="match status" value="1"/>
</dbReference>
<dbReference type="PANTHER" id="PTHR34512:SF30">
    <property type="entry name" value="OUTER MEMBRANE PROTEIN ASSEMBLY FACTOR BAMB"/>
    <property type="match status" value="1"/>
</dbReference>
<dbReference type="InterPro" id="IPR015943">
    <property type="entry name" value="WD40/YVTN_repeat-like_dom_sf"/>
</dbReference>
<feature type="region of interest" description="Disordered" evidence="1">
    <location>
        <begin position="91"/>
        <end position="110"/>
    </location>
</feature>
<dbReference type="InterPro" id="IPR018391">
    <property type="entry name" value="PQQ_b-propeller_rpt"/>
</dbReference>
<dbReference type="InterPro" id="IPR011047">
    <property type="entry name" value="Quinoprotein_ADH-like_sf"/>
</dbReference>
<dbReference type="Pfam" id="PF13360">
    <property type="entry name" value="PQQ_2"/>
    <property type="match status" value="1"/>
</dbReference>
<evidence type="ECO:0000313" key="5">
    <source>
        <dbReference type="Proteomes" id="UP001430306"/>
    </source>
</evidence>
<feature type="chain" id="PRO_5045606561" evidence="2">
    <location>
        <begin position="29"/>
        <end position="456"/>
    </location>
</feature>
<protein>
    <submittedName>
        <fullName evidence="4">PQQ-binding-like beta-propeller repeat protein</fullName>
    </submittedName>
</protein>
<keyword evidence="5" id="KW-1185">Reference proteome</keyword>
<reference evidence="4" key="1">
    <citation type="submission" date="2021-11" db="EMBL/GenBank/DDBJ databases">
        <title>Genome sequence.</title>
        <authorList>
            <person name="Sun Q."/>
        </authorList>
    </citation>
    <scope>NUCLEOTIDE SEQUENCE</scope>
    <source>
        <strain evidence="4">JC740</strain>
    </source>
</reference>
<accession>A0ABS8NIC6</accession>
<dbReference type="Proteomes" id="UP001430306">
    <property type="component" value="Unassembled WGS sequence"/>
</dbReference>
<evidence type="ECO:0000256" key="2">
    <source>
        <dbReference type="SAM" id="SignalP"/>
    </source>
</evidence>
<sequence length="456" mass="51123">MNTLRIQTTRLCLAVILSAGISTGSVSAMDQWSQFRGDQMDGQATTEHPVRWSESENVAWVADLEGEGWSCPVVWNDLLFVTEAVPVGEEAIQPDATNTGGDRRRNREADPKDRTYRLQVVCLDAKTGEERWRQTAREGRPVLGRHSSNTYATETPVTDGKYVYAYFGMMGVYCFDLNGELVWQRDLGNYPMRAEWGTSSSPILFDNKLYLQIDNESQSFLVALDAQTGKDIWRVDREESSQYSSPVLWQNSQRAELIVGGTFYRSYDPNTGDLLWQLNMEKGRSSATPLALNDRLYVGTEYRNRGGADDGGGFLFAIKPGGSGDLTPSDSQDSTEFVSWKVERSGIQMASPAYCNGYLYLLERRSGVVHCIDAKTGEKAYQKRIPGARAFWASPWTMGDQVFCVDTNGTTFVLRGGPNFEVIAENEIDELTWSTPAIANEALYFRTAKRLFCIRK</sequence>
<dbReference type="RefSeq" id="WP_230274255.1">
    <property type="nucleotide sequence ID" value="NZ_JAJKFW010000024.1"/>
</dbReference>
<feature type="signal peptide" evidence="2">
    <location>
        <begin position="1"/>
        <end position="28"/>
    </location>
</feature>
<evidence type="ECO:0000259" key="3">
    <source>
        <dbReference type="Pfam" id="PF13360"/>
    </source>
</evidence>
<evidence type="ECO:0000313" key="4">
    <source>
        <dbReference type="EMBL" id="MCC9643306.1"/>
    </source>
</evidence>
<keyword evidence="2" id="KW-0732">Signal</keyword>
<gene>
    <name evidence="4" type="ORF">LOC71_13555</name>
</gene>
<name>A0ABS8NIC6_9BACT</name>